<proteinExistence type="predicted"/>
<reference evidence="1" key="1">
    <citation type="submission" date="2017-07" db="EMBL/GenBank/DDBJ databases">
        <authorList>
            <person name="Mikheyev A."/>
            <person name="Grau M."/>
        </authorList>
    </citation>
    <scope>NUCLEOTIDE SEQUENCE</scope>
    <source>
        <tissue evidence="1">Venom_gland</tissue>
    </source>
</reference>
<dbReference type="AlphaFoldDB" id="A0A2D4FGR2"/>
<reference evidence="1" key="2">
    <citation type="submission" date="2017-11" db="EMBL/GenBank/DDBJ databases">
        <title>Coralsnake Venomics: Analyses of Venom Gland Transcriptomes and Proteomes of Six Brazilian Taxa.</title>
        <authorList>
            <person name="Aird S.D."/>
            <person name="Jorge da Silva N."/>
            <person name="Qiu L."/>
            <person name="Villar-Briones A."/>
            <person name="Aparecida-Saddi V."/>
            <person name="Campos-Telles M.P."/>
            <person name="Grau M."/>
            <person name="Mikheyev A.S."/>
        </authorList>
    </citation>
    <scope>NUCLEOTIDE SEQUENCE</scope>
    <source>
        <tissue evidence="1">Venom_gland</tissue>
    </source>
</reference>
<dbReference type="EMBL" id="IACJ01075594">
    <property type="protein sequence ID" value="LAA46692.1"/>
    <property type="molecule type" value="Transcribed_RNA"/>
</dbReference>
<evidence type="ECO:0000313" key="1">
    <source>
        <dbReference type="EMBL" id="LAA46692.1"/>
    </source>
</evidence>
<sequence length="129" mass="14403">MCTATFGGIFEPLYLATSPRIFYSHPRSDVSLEVLAGGGDLYFLISRKERLIIPFSLLLPCQQSFLRIGSFLFFQSSSFSKKFCSFPHSIMAYPQCSGRSPLVLQREFLRTAVPAKGAGDAKHSFRVLP</sequence>
<organism evidence="1">
    <name type="scientific">Micrurus corallinus</name>
    <name type="common">Brazilian coral snake</name>
    <dbReference type="NCBI Taxonomy" id="54390"/>
    <lineage>
        <taxon>Eukaryota</taxon>
        <taxon>Metazoa</taxon>
        <taxon>Chordata</taxon>
        <taxon>Craniata</taxon>
        <taxon>Vertebrata</taxon>
        <taxon>Euteleostomi</taxon>
        <taxon>Lepidosauria</taxon>
        <taxon>Squamata</taxon>
        <taxon>Bifurcata</taxon>
        <taxon>Unidentata</taxon>
        <taxon>Episquamata</taxon>
        <taxon>Toxicofera</taxon>
        <taxon>Serpentes</taxon>
        <taxon>Colubroidea</taxon>
        <taxon>Elapidae</taxon>
        <taxon>Elapinae</taxon>
        <taxon>Micrurus</taxon>
    </lineage>
</organism>
<protein>
    <submittedName>
        <fullName evidence="1">Uncharacterized protein</fullName>
    </submittedName>
</protein>
<accession>A0A2D4FGR2</accession>
<name>A0A2D4FGR2_MICCO</name>